<dbReference type="UniPathway" id="UPA00077">
    <property type="reaction ID" value="UER00156"/>
</dbReference>
<evidence type="ECO:0000256" key="6">
    <source>
        <dbReference type="ARBA" id="ARBA00022723"/>
    </source>
</evidence>
<gene>
    <name evidence="11" type="primary">folP</name>
    <name evidence="11" type="ORF">Spb1_27480</name>
</gene>
<evidence type="ECO:0000256" key="7">
    <source>
        <dbReference type="ARBA" id="ARBA00022842"/>
    </source>
</evidence>
<dbReference type="InterPro" id="IPR045031">
    <property type="entry name" value="DHP_synth-like"/>
</dbReference>
<dbReference type="Pfam" id="PF00809">
    <property type="entry name" value="Pterin_bind"/>
    <property type="match status" value="1"/>
</dbReference>
<keyword evidence="12" id="KW-1185">Reference proteome</keyword>
<dbReference type="GO" id="GO:0005829">
    <property type="term" value="C:cytosol"/>
    <property type="evidence" value="ECO:0007669"/>
    <property type="project" value="TreeGrafter"/>
</dbReference>
<evidence type="ECO:0000256" key="5">
    <source>
        <dbReference type="ARBA" id="ARBA00022679"/>
    </source>
</evidence>
<dbReference type="NCBIfam" id="TIGR01496">
    <property type="entry name" value="DHPS"/>
    <property type="match status" value="1"/>
</dbReference>
<dbReference type="EMBL" id="CP036299">
    <property type="protein sequence ID" value="QDV30813.1"/>
    <property type="molecule type" value="Genomic_DNA"/>
</dbReference>
<comment type="pathway">
    <text evidence="3 9">Cofactor biosynthesis; tetrahydrofolate biosynthesis; 7,8-dihydrofolate from 2-amino-4-hydroxy-6-hydroxymethyl-7,8-dihydropteridine diphosphate and 4-aminobenzoate: step 1/2.</text>
</comment>
<dbReference type="GO" id="GO:0046656">
    <property type="term" value="P:folic acid biosynthetic process"/>
    <property type="evidence" value="ECO:0007669"/>
    <property type="project" value="UniProtKB-KW"/>
</dbReference>
<evidence type="ECO:0000256" key="1">
    <source>
        <dbReference type="ARBA" id="ARBA00000012"/>
    </source>
</evidence>
<dbReference type="PROSITE" id="PS00792">
    <property type="entry name" value="DHPS_1"/>
    <property type="match status" value="1"/>
</dbReference>
<protein>
    <recommendedName>
        <fullName evidence="4 9">Dihydropteroate synthase</fullName>
        <shortName evidence="9">DHPS</shortName>
        <ecNumber evidence="4 9">2.5.1.15</ecNumber>
    </recommendedName>
    <alternativeName>
        <fullName evidence="9">Dihydropteroate pyrophosphorylase</fullName>
    </alternativeName>
</protein>
<dbReference type="Gene3D" id="3.20.20.20">
    <property type="entry name" value="Dihydropteroate synthase-like"/>
    <property type="match status" value="1"/>
</dbReference>
<dbReference type="CDD" id="cd00739">
    <property type="entry name" value="DHPS"/>
    <property type="match status" value="1"/>
</dbReference>
<dbReference type="AlphaFoldDB" id="A0A518GQB5"/>
<accession>A0A518GQB5</accession>
<proteinExistence type="inferred from homology"/>
<dbReference type="RefSeq" id="WP_145300759.1">
    <property type="nucleotide sequence ID" value="NZ_CP036299.1"/>
</dbReference>
<keyword evidence="6 9" id="KW-0479">Metal-binding</keyword>
<organism evidence="11 12">
    <name type="scientific">Planctopirus ephydatiae</name>
    <dbReference type="NCBI Taxonomy" id="2528019"/>
    <lineage>
        <taxon>Bacteria</taxon>
        <taxon>Pseudomonadati</taxon>
        <taxon>Planctomycetota</taxon>
        <taxon>Planctomycetia</taxon>
        <taxon>Planctomycetales</taxon>
        <taxon>Planctomycetaceae</taxon>
        <taxon>Planctopirus</taxon>
    </lineage>
</organism>
<dbReference type="GO" id="GO:0046872">
    <property type="term" value="F:metal ion binding"/>
    <property type="evidence" value="ECO:0007669"/>
    <property type="project" value="UniProtKB-KW"/>
</dbReference>
<dbReference type="OrthoDB" id="9811744at2"/>
<dbReference type="PANTHER" id="PTHR20941:SF1">
    <property type="entry name" value="FOLIC ACID SYNTHESIS PROTEIN FOL1"/>
    <property type="match status" value="1"/>
</dbReference>
<keyword evidence="8 9" id="KW-0289">Folate biosynthesis</keyword>
<dbReference type="SUPFAM" id="SSF51717">
    <property type="entry name" value="Dihydropteroate synthetase-like"/>
    <property type="match status" value="1"/>
</dbReference>
<feature type="domain" description="Pterin-binding" evidence="10">
    <location>
        <begin position="22"/>
        <end position="275"/>
    </location>
</feature>
<dbReference type="PANTHER" id="PTHR20941">
    <property type="entry name" value="FOLATE SYNTHESIS PROTEINS"/>
    <property type="match status" value="1"/>
</dbReference>
<comment type="function">
    <text evidence="9">Catalyzes the condensation of para-aminobenzoate (pABA) with 6-hydroxymethyl-7,8-dihydropterin diphosphate (DHPt-PP) to form 7,8-dihydropteroate (H2Pte), the immediate precursor of folate derivatives.</text>
</comment>
<evidence type="ECO:0000256" key="2">
    <source>
        <dbReference type="ARBA" id="ARBA00001946"/>
    </source>
</evidence>
<dbReference type="PROSITE" id="PS50972">
    <property type="entry name" value="PTERIN_BINDING"/>
    <property type="match status" value="1"/>
</dbReference>
<sequence length="293" mass="32159">MYTSPDVRWYCCEHVFEKSRQPRLMGIVNVTPDSFSDGGAFFSTETAVQQALCLASQGADILDIGGESTRPGSLPVAADEEIRRVIPVIREVRKHSLQAISVDTTKAQVARKALEAGALIINDISGLTFDAEMVAVARDFKAGVIINHIQGTPQTMQHNPVYTDVVQEVFEFFERRINQLIDGGISAESICLDPGIGFGKTAAHNLSLLRAIPHFRKLGRPLLVGHSRKRFLKQLTGRDVNEREYGTLGVSLGLAQLGVDFLRIHDVAAHRDCLLAYSAVALNIDPEQSPQQE</sequence>
<dbReference type="PROSITE" id="PS00793">
    <property type="entry name" value="DHPS_2"/>
    <property type="match status" value="1"/>
</dbReference>
<comment type="similarity">
    <text evidence="9">Belongs to the DHPS family.</text>
</comment>
<dbReference type="InterPro" id="IPR006390">
    <property type="entry name" value="DHP_synth_dom"/>
</dbReference>
<dbReference type="KEGG" id="peh:Spb1_27480"/>
<reference evidence="11 12" key="1">
    <citation type="submission" date="2019-02" db="EMBL/GenBank/DDBJ databases">
        <title>Deep-cultivation of Planctomycetes and their phenomic and genomic characterization uncovers novel biology.</title>
        <authorList>
            <person name="Wiegand S."/>
            <person name="Jogler M."/>
            <person name="Boedeker C."/>
            <person name="Pinto D."/>
            <person name="Vollmers J."/>
            <person name="Rivas-Marin E."/>
            <person name="Kohn T."/>
            <person name="Peeters S.H."/>
            <person name="Heuer A."/>
            <person name="Rast P."/>
            <person name="Oberbeckmann S."/>
            <person name="Bunk B."/>
            <person name="Jeske O."/>
            <person name="Meyerdierks A."/>
            <person name="Storesund J.E."/>
            <person name="Kallscheuer N."/>
            <person name="Luecker S."/>
            <person name="Lage O.M."/>
            <person name="Pohl T."/>
            <person name="Merkel B.J."/>
            <person name="Hornburger P."/>
            <person name="Mueller R.-W."/>
            <person name="Bruemmer F."/>
            <person name="Labrenz M."/>
            <person name="Spormann A.M."/>
            <person name="Op den Camp H."/>
            <person name="Overmann J."/>
            <person name="Amann R."/>
            <person name="Jetten M.S.M."/>
            <person name="Mascher T."/>
            <person name="Medema M.H."/>
            <person name="Devos D.P."/>
            <person name="Kaster A.-K."/>
            <person name="Ovreas L."/>
            <person name="Rohde M."/>
            <person name="Galperin M.Y."/>
            <person name="Jogler C."/>
        </authorList>
    </citation>
    <scope>NUCLEOTIDE SEQUENCE [LARGE SCALE GENOMIC DNA]</scope>
    <source>
        <strain evidence="11 12">Spb1</strain>
    </source>
</reference>
<evidence type="ECO:0000259" key="10">
    <source>
        <dbReference type="PROSITE" id="PS50972"/>
    </source>
</evidence>
<evidence type="ECO:0000313" key="11">
    <source>
        <dbReference type="EMBL" id="QDV30813.1"/>
    </source>
</evidence>
<evidence type="ECO:0000256" key="3">
    <source>
        <dbReference type="ARBA" id="ARBA00004763"/>
    </source>
</evidence>
<dbReference type="Proteomes" id="UP000315349">
    <property type="component" value="Chromosome"/>
</dbReference>
<dbReference type="GO" id="GO:0004156">
    <property type="term" value="F:dihydropteroate synthase activity"/>
    <property type="evidence" value="ECO:0007669"/>
    <property type="project" value="UniProtKB-EC"/>
</dbReference>
<name>A0A518GQB5_9PLAN</name>
<dbReference type="InterPro" id="IPR011005">
    <property type="entry name" value="Dihydropteroate_synth-like_sf"/>
</dbReference>
<evidence type="ECO:0000256" key="8">
    <source>
        <dbReference type="ARBA" id="ARBA00022909"/>
    </source>
</evidence>
<comment type="cofactor">
    <cofactor evidence="2 9">
        <name>Mg(2+)</name>
        <dbReference type="ChEBI" id="CHEBI:18420"/>
    </cofactor>
</comment>
<evidence type="ECO:0000256" key="9">
    <source>
        <dbReference type="RuleBase" id="RU361205"/>
    </source>
</evidence>
<dbReference type="GO" id="GO:0046654">
    <property type="term" value="P:tetrahydrofolate biosynthetic process"/>
    <property type="evidence" value="ECO:0007669"/>
    <property type="project" value="UniProtKB-UniPathway"/>
</dbReference>
<keyword evidence="5 9" id="KW-0808">Transferase</keyword>
<dbReference type="EC" id="2.5.1.15" evidence="4 9"/>
<evidence type="ECO:0000313" key="12">
    <source>
        <dbReference type="Proteomes" id="UP000315349"/>
    </source>
</evidence>
<comment type="catalytic activity">
    <reaction evidence="1">
        <text>(7,8-dihydropterin-6-yl)methyl diphosphate + 4-aminobenzoate = 7,8-dihydropteroate + diphosphate</text>
        <dbReference type="Rhea" id="RHEA:19949"/>
        <dbReference type="ChEBI" id="CHEBI:17836"/>
        <dbReference type="ChEBI" id="CHEBI:17839"/>
        <dbReference type="ChEBI" id="CHEBI:33019"/>
        <dbReference type="ChEBI" id="CHEBI:72950"/>
        <dbReference type="EC" id="2.5.1.15"/>
    </reaction>
</comment>
<evidence type="ECO:0000256" key="4">
    <source>
        <dbReference type="ARBA" id="ARBA00012458"/>
    </source>
</evidence>
<dbReference type="InterPro" id="IPR000489">
    <property type="entry name" value="Pterin-binding_dom"/>
</dbReference>
<keyword evidence="7 9" id="KW-0460">Magnesium</keyword>